<protein>
    <submittedName>
        <fullName evidence="1">Uncharacterized protein</fullName>
    </submittedName>
</protein>
<evidence type="ECO:0000313" key="2">
    <source>
        <dbReference type="Proteomes" id="UP000077852"/>
    </source>
</evidence>
<organism evidence="1 2">
    <name type="scientific">Variovorax paradoxus</name>
    <dbReference type="NCBI Taxonomy" id="34073"/>
    <lineage>
        <taxon>Bacteria</taxon>
        <taxon>Pseudomonadati</taxon>
        <taxon>Pseudomonadota</taxon>
        <taxon>Betaproteobacteria</taxon>
        <taxon>Burkholderiales</taxon>
        <taxon>Comamonadaceae</taxon>
        <taxon>Variovorax</taxon>
    </lineage>
</organism>
<comment type="caution">
    <text evidence="1">The sequence shown here is derived from an EMBL/GenBank/DDBJ whole genome shotgun (WGS) entry which is preliminary data.</text>
</comment>
<dbReference type="RefSeq" id="WP_081266673.1">
    <property type="nucleotide sequence ID" value="NZ_LVHG01000027.1"/>
</dbReference>
<accession>A0AA91ID52</accession>
<dbReference type="EMBL" id="LVHG01000027">
    <property type="protein sequence ID" value="OAK66180.1"/>
    <property type="molecule type" value="Genomic_DNA"/>
</dbReference>
<reference evidence="1 2" key="1">
    <citation type="submission" date="2016-03" db="EMBL/GenBank/DDBJ databases">
        <title>Genome sequence of Variovorax paradoxus KB5.</title>
        <authorList>
            <person name="Jeong H."/>
            <person name="Hong C.E."/>
            <person name="Jo S.H."/>
            <person name="Park J.M."/>
        </authorList>
    </citation>
    <scope>NUCLEOTIDE SEQUENCE [LARGE SCALE GENOMIC DNA]</scope>
    <source>
        <strain evidence="1 2">KB5</strain>
    </source>
</reference>
<gene>
    <name evidence="1" type="ORF">A3K87_09985</name>
</gene>
<proteinExistence type="predicted"/>
<dbReference type="AlphaFoldDB" id="A0AA91ID52"/>
<sequence>MSSTQQQQLLVELPDGWSSRIDIKQTTNGRYAGVAELSLQGLKWGVLVFMQQPSLEAALARVRLRASQFARERISLLDVEARMQLH</sequence>
<dbReference type="Proteomes" id="UP000077852">
    <property type="component" value="Unassembled WGS sequence"/>
</dbReference>
<evidence type="ECO:0000313" key="1">
    <source>
        <dbReference type="EMBL" id="OAK66180.1"/>
    </source>
</evidence>
<name>A0AA91ID52_VARPD</name>